<gene>
    <name evidence="1" type="ORF">EF806_05420</name>
</gene>
<organism evidence="1 2">
    <name type="scientific">Methanoliparum thermophilum</name>
    <dbReference type="NCBI Taxonomy" id="2491083"/>
    <lineage>
        <taxon>Archaea</taxon>
        <taxon>Methanobacteriati</taxon>
        <taxon>Methanobacteriota</taxon>
        <taxon>Candidatus Methanoliparia</taxon>
        <taxon>Candidatus Methanoliparales</taxon>
        <taxon>Candidatus Methanoliparaceae</taxon>
        <taxon>Candidatus Methanoliparum</taxon>
    </lineage>
</organism>
<sequence length="70" mass="7909">MFKKIGKMLRDENAMPYVMEMFNQIFTCCGIIPCLADISDVCITGMFDTVNICFRTCFGIIPLTQICLGK</sequence>
<evidence type="ECO:0000313" key="1">
    <source>
        <dbReference type="EMBL" id="RZN64061.1"/>
    </source>
</evidence>
<protein>
    <submittedName>
        <fullName evidence="1">Uncharacterized protein</fullName>
    </submittedName>
</protein>
<dbReference type="AlphaFoldDB" id="A0A520KR56"/>
<comment type="caution">
    <text evidence="1">The sequence shown here is derived from an EMBL/GenBank/DDBJ whole genome shotgun (WGS) entry which is preliminary data.</text>
</comment>
<evidence type="ECO:0000313" key="2">
    <source>
        <dbReference type="Proteomes" id="UP000317158"/>
    </source>
</evidence>
<dbReference type="Proteomes" id="UP000317158">
    <property type="component" value="Unassembled WGS sequence"/>
</dbReference>
<name>A0A520KR56_METT2</name>
<proteinExistence type="predicted"/>
<dbReference type="EMBL" id="RXIF01000010">
    <property type="protein sequence ID" value="RZN64061.1"/>
    <property type="molecule type" value="Genomic_DNA"/>
</dbReference>
<reference evidence="1 2" key="1">
    <citation type="journal article" date="2019" name="Nat. Microbiol.">
        <title>Wide diversity of methane and short-chain alkane metabolisms in uncultured archaea.</title>
        <authorList>
            <person name="Borrel G."/>
            <person name="Adam P.S."/>
            <person name="McKay L.J."/>
            <person name="Chen L.X."/>
            <person name="Sierra-Garcia I.N."/>
            <person name="Sieber C.M."/>
            <person name="Letourneur Q."/>
            <person name="Ghozlane A."/>
            <person name="Andersen G.L."/>
            <person name="Li W.J."/>
            <person name="Hallam S.J."/>
            <person name="Muyzer G."/>
            <person name="de Oliveira V.M."/>
            <person name="Inskeep W.P."/>
            <person name="Banfield J.F."/>
            <person name="Gribaldo S."/>
        </authorList>
    </citation>
    <scope>NUCLEOTIDE SEQUENCE [LARGE SCALE GENOMIC DNA]</scope>
    <source>
        <strain evidence="1">NM1a</strain>
    </source>
</reference>
<accession>A0A520KR56</accession>